<dbReference type="PROSITE" id="PS50835">
    <property type="entry name" value="IG_LIKE"/>
    <property type="match status" value="2"/>
</dbReference>
<dbReference type="SMART" id="SM00089">
    <property type="entry name" value="PKD"/>
    <property type="match status" value="2"/>
</dbReference>
<dbReference type="InterPro" id="IPR022409">
    <property type="entry name" value="PKD/Chitinase_dom"/>
</dbReference>
<dbReference type="AlphaFoldDB" id="A0A6J4K0V0"/>
<feature type="domain" description="PKD" evidence="3">
    <location>
        <begin position="750"/>
        <end position="792"/>
    </location>
</feature>
<dbReference type="InterPro" id="IPR013783">
    <property type="entry name" value="Ig-like_fold"/>
</dbReference>
<dbReference type="InterPro" id="IPR035986">
    <property type="entry name" value="PKD_dom_sf"/>
</dbReference>
<feature type="domain" description="Ig-like" evidence="4">
    <location>
        <begin position="360"/>
        <end position="440"/>
    </location>
</feature>
<dbReference type="SMART" id="SM00409">
    <property type="entry name" value="IG"/>
    <property type="match status" value="3"/>
</dbReference>
<evidence type="ECO:0000259" key="4">
    <source>
        <dbReference type="PROSITE" id="PS50835"/>
    </source>
</evidence>
<feature type="domain" description="PKD" evidence="3">
    <location>
        <begin position="214"/>
        <end position="268"/>
    </location>
</feature>
<dbReference type="SUPFAM" id="SSF48726">
    <property type="entry name" value="Immunoglobulin"/>
    <property type="match status" value="2"/>
</dbReference>
<dbReference type="SUPFAM" id="SSF49299">
    <property type="entry name" value="PKD domain"/>
    <property type="match status" value="1"/>
</dbReference>
<feature type="chain" id="PRO_5026895122" evidence="2">
    <location>
        <begin position="25"/>
        <end position="1052"/>
    </location>
</feature>
<organism evidence="5">
    <name type="scientific">uncultured Cytophagales bacterium</name>
    <dbReference type="NCBI Taxonomy" id="158755"/>
    <lineage>
        <taxon>Bacteria</taxon>
        <taxon>Pseudomonadati</taxon>
        <taxon>Bacteroidota</taxon>
        <taxon>Sphingobacteriia</taxon>
        <taxon>Sphingobacteriales</taxon>
        <taxon>environmental samples</taxon>
    </lineage>
</organism>
<dbReference type="EMBL" id="CADCTQ010000396">
    <property type="protein sequence ID" value="CAA9292995.1"/>
    <property type="molecule type" value="Genomic_DNA"/>
</dbReference>
<sequence length="1052" mass="107747">MRKRYLSSLLLLMLSWLLAPGGRAQDFIAGFNTAPNYSCSTSGEPLQPNCFQVTLNGVVYVFAFAANGGGGSFLHINTGGVGNGPSMDLQSTVFDKNTGEKMTITRLDGGTFSFSSIYVDHLEVSSVAKEPVTVQPFLGSVPAAGAQTVNEGGKQTLDFNGVTTSSVQITSNDFYYISLDDFTICVPPMFTLTKGASCPGQPTQFTSTSSNVAPGASYLWDFNNDGTTDATTSAATASFTYPAPGNYTAKLTVRQGACEASSTIPVNIVPRSTAVLTGGGQICAADSATLSIALTGTGPWIVSYSDGVTSYITPGVLTSPYVVKVKPVVNTTYTMLNVADVNNCPGTASGAVSVTVENPPVITVGPAGGTKCVGEPVGFSVSATGTGLAYQWKKNGNNIGGATGSTFSIPSASTGDAGSYTVQVSGACGTPVTSAAAVLVVNQPPVFTSQPINDAVCAGGNASFSAGASNATGYQWQVNTGSGFANLANGGVYSGATTGTLNITGATAGMDGYQYRVVVTGACPPPVILSGIATLDVSTSPSITSVDVTGTQCVGGAVNFSVTATGTDLTYQWKKNGTDIAGATSSTFNISSTVVGDAGTYTVVVGAACGSPVVSDPIVRVVSVPPAITSQPAPVAICAGSNASFSVGASNATGYRWQVNTGSGFVNLANGGVYSGANTATLLITGATTALNGYQYRAIASGTCLPAATSTAAALSVGTPTALGSFTPLTAPVLIGTPVKMTISFIGDAPASAVWNWNDGTTSNATVAGNTLTGTHVYATQNVYTPSITVTSCGVTATQFYEYVVVYDPNGGFITGGGWFNSPAGAYRPQPSLEGRVNFGFVSKYKKGTTVPDGSTEFQYRMGNLSFHSTAYEWLVISGAKGQFKGSGTINGTGSYGFILTAIDGGKRPDRLRMKIWNKANNALVYDNQFGAGDTADPTTVINGGSILIKAPSKTAREGFDADEAGAVLSSGPSAYPNPFRDRVTVDLSGMKPGKVRLDLTDGQGHPVHRQDVELNGNQSAVELELGHLKRGMYLLQARGNGDRKFIKLIKL</sequence>
<dbReference type="InterPro" id="IPR050964">
    <property type="entry name" value="Striated_Muscle_Regulatory"/>
</dbReference>
<dbReference type="InterPro" id="IPR036179">
    <property type="entry name" value="Ig-like_dom_sf"/>
</dbReference>
<keyword evidence="1" id="KW-0677">Repeat</keyword>
<evidence type="ECO:0000313" key="5">
    <source>
        <dbReference type="EMBL" id="CAA9292995.1"/>
    </source>
</evidence>
<feature type="domain" description="Ig-like" evidence="4">
    <location>
        <begin position="541"/>
        <end position="605"/>
    </location>
</feature>
<evidence type="ECO:0000259" key="3">
    <source>
        <dbReference type="PROSITE" id="PS50093"/>
    </source>
</evidence>
<dbReference type="InterPro" id="IPR007110">
    <property type="entry name" value="Ig-like_dom"/>
</dbReference>
<dbReference type="Gene3D" id="2.60.40.10">
    <property type="entry name" value="Immunoglobulins"/>
    <property type="match status" value="6"/>
</dbReference>
<dbReference type="PANTHER" id="PTHR13817">
    <property type="entry name" value="TITIN"/>
    <property type="match status" value="1"/>
</dbReference>
<name>A0A6J4K0V0_9SPHI</name>
<keyword evidence="2" id="KW-0732">Signal</keyword>
<dbReference type="CDD" id="cd00096">
    <property type="entry name" value="Ig"/>
    <property type="match status" value="1"/>
</dbReference>
<dbReference type="Pfam" id="PF18911">
    <property type="entry name" value="PKD_4"/>
    <property type="match status" value="1"/>
</dbReference>
<dbReference type="InterPro" id="IPR000601">
    <property type="entry name" value="PKD_dom"/>
</dbReference>
<dbReference type="NCBIfam" id="TIGR04183">
    <property type="entry name" value="Por_Secre_tail"/>
    <property type="match status" value="1"/>
</dbReference>
<dbReference type="InterPro" id="IPR003599">
    <property type="entry name" value="Ig_sub"/>
</dbReference>
<dbReference type="InterPro" id="IPR026444">
    <property type="entry name" value="Secre_tail"/>
</dbReference>
<evidence type="ECO:0000256" key="1">
    <source>
        <dbReference type="ARBA" id="ARBA00022737"/>
    </source>
</evidence>
<dbReference type="Pfam" id="PF18962">
    <property type="entry name" value="Por_Secre_tail"/>
    <property type="match status" value="1"/>
</dbReference>
<accession>A0A6J4K0V0</accession>
<dbReference type="PANTHER" id="PTHR13817:SF73">
    <property type="entry name" value="FIBRONECTIN TYPE-III DOMAIN-CONTAINING PROTEIN"/>
    <property type="match status" value="1"/>
</dbReference>
<feature type="signal peptide" evidence="2">
    <location>
        <begin position="1"/>
        <end position="24"/>
    </location>
</feature>
<evidence type="ECO:0000256" key="2">
    <source>
        <dbReference type="SAM" id="SignalP"/>
    </source>
</evidence>
<reference evidence="5" key="1">
    <citation type="submission" date="2020-02" db="EMBL/GenBank/DDBJ databases">
        <authorList>
            <person name="Meier V. D."/>
        </authorList>
    </citation>
    <scope>NUCLEOTIDE SEQUENCE</scope>
    <source>
        <strain evidence="5">AVDCRST_MAG56</strain>
    </source>
</reference>
<gene>
    <name evidence="5" type="ORF">AVDCRST_MAG56-4865</name>
</gene>
<proteinExistence type="predicted"/>
<protein>
    <submittedName>
        <fullName evidence="5">Internalin, putative</fullName>
    </submittedName>
</protein>
<dbReference type="PROSITE" id="PS50093">
    <property type="entry name" value="PKD"/>
    <property type="match status" value="2"/>
</dbReference>